<dbReference type="InterPro" id="IPR036236">
    <property type="entry name" value="Znf_C2H2_sf"/>
</dbReference>
<feature type="region of interest" description="Disordered" evidence="11">
    <location>
        <begin position="1391"/>
        <end position="1530"/>
    </location>
</feature>
<name>A0AAE1EEU8_9GAST</name>
<evidence type="ECO:0000256" key="1">
    <source>
        <dbReference type="ARBA" id="ARBA00004123"/>
    </source>
</evidence>
<feature type="compositionally biased region" description="Low complexity" evidence="11">
    <location>
        <begin position="2054"/>
        <end position="2063"/>
    </location>
</feature>
<feature type="region of interest" description="Disordered" evidence="11">
    <location>
        <begin position="1137"/>
        <end position="1184"/>
    </location>
</feature>
<dbReference type="InterPro" id="IPR050688">
    <property type="entry name" value="Zinc_finger/UBP_domain"/>
</dbReference>
<evidence type="ECO:0000256" key="7">
    <source>
        <dbReference type="ARBA" id="ARBA00022833"/>
    </source>
</evidence>
<evidence type="ECO:0000313" key="14">
    <source>
        <dbReference type="Proteomes" id="UP001283361"/>
    </source>
</evidence>
<keyword evidence="8" id="KW-0238">DNA-binding</keyword>
<dbReference type="SUPFAM" id="SSF57667">
    <property type="entry name" value="beta-beta-alpha zinc fingers"/>
    <property type="match status" value="2"/>
</dbReference>
<evidence type="ECO:0000259" key="12">
    <source>
        <dbReference type="PROSITE" id="PS50157"/>
    </source>
</evidence>
<dbReference type="GO" id="GO:0008270">
    <property type="term" value="F:zinc ion binding"/>
    <property type="evidence" value="ECO:0007669"/>
    <property type="project" value="UniProtKB-KW"/>
</dbReference>
<dbReference type="PANTHER" id="PTHR24403:SF109">
    <property type="entry name" value="ZINC FINGER PROTEIN 845-LIKE"/>
    <property type="match status" value="1"/>
</dbReference>
<evidence type="ECO:0000256" key="11">
    <source>
        <dbReference type="SAM" id="MobiDB-lite"/>
    </source>
</evidence>
<dbReference type="Gene3D" id="3.30.160.60">
    <property type="entry name" value="Classic Zinc Finger"/>
    <property type="match status" value="4"/>
</dbReference>
<evidence type="ECO:0000256" key="6">
    <source>
        <dbReference type="ARBA" id="ARBA00022771"/>
    </source>
</evidence>
<feature type="compositionally biased region" description="Basic and acidic residues" evidence="11">
    <location>
        <begin position="362"/>
        <end position="376"/>
    </location>
</feature>
<keyword evidence="6 10" id="KW-0863">Zinc-finger</keyword>
<feature type="compositionally biased region" description="Polar residues" evidence="11">
    <location>
        <begin position="112"/>
        <end position="126"/>
    </location>
</feature>
<protein>
    <recommendedName>
        <fullName evidence="12">C2H2-type domain-containing protein</fullName>
    </recommendedName>
</protein>
<feature type="compositionally biased region" description="Pro residues" evidence="11">
    <location>
        <begin position="2019"/>
        <end position="2036"/>
    </location>
</feature>
<evidence type="ECO:0000256" key="2">
    <source>
        <dbReference type="ARBA" id="ARBA00007746"/>
    </source>
</evidence>
<sequence>MLSLLRAIQQGEAFSNDVTRRNTKTPSLQSVISNPFPCVVDYNLSRYRSKQLVTMETMAEPGLLPQPHHSSHAYLAGAGNPGASGVHPGFFQGQPLETTSSSPPPSVPVSGDNRQSYLSPVTSSQGYPPFPYKQQLHQTSASMQQAHSVGTMEFPSAYRNVPEGFGRNPDSRTFGFSRSSSFPHSSSPFHPSVQAGLMPGFRDPKQRPPGTSANPDSVQAERDGERKELSAGARRGPQSPFMKEPPEGYRDQQGPSMSDQLGFNPPEKDHEIRADIGKEFLPPDQREKQASRYGAFNGNAAFRDGGDFGPVKSKGQPAFLDNIMGNFRSSPGDIDAEPMAYDAEDFSPREMSGFPGRNIGLKSREPLARSASHDVRSVAWGSDLDLGRDERDADGRPLRSLTLDPSLHRRHPRPELYMVSGYGDRDDVCSQVPDRRLSLPQQDVMAGNRTNSSREQVKGQPDRVMTSPAKPTRRLSDHGQSIKDAESAAIPQQSPNRPVPHNASASAKILPERPSQLTNSSGLYPREGKPESDMTSSETLKSDQAPSLSQVSPRSGNSNIKPTSGSPADMPEFTSPKPGEHTNKASSVGKLGGGEDVDDRNGDPKSYTNGNSVDGDDSSRRLDLQSHSLSGKADNIGNISGNNNDDGDDARFYDNTVNTRDRSPEGDTRKGEGSRDDYRSFIAKRELFSEDEDEEGSQDTGSRRGQYLGDSSPRSMSPPSPDSSMTYPSPYSHPFFSPSRGMNSALPFGSQRGALNHDAGPGFPFGKDFHGRFPMAGMGGAPEMGMGGLTRMGPQRNDSSHHRFMNPMGLLEDENKDIYFCHLCSYSGKTKSDFDAHMSVHFEFNCPHCDYTSRTEGRLKRHIKDFHSDDSSRRSMPGRPKIYRCKQCPFSAKEKDKFWEHARSHIKEDKLLQCPKCSFVTEYKHHLEYHLRNHFGSKPFKCTKCNYSCVNKSMLNSHMKSHTNVYQYRCAECTYATKYCHSLKLHLKKYGHKPATVLNQDGSLPQGLDVDASGLSVATKRGPPRGPRGPRKDKSGSGGGPGGDPYLNQLFGMPPVPMGVPGMGAHTMNPISPMLNGMMPFWPMLPHGPGGMAGHAQAPHHPSPQPGMLPGMGSLPHQMRLPGPDAGMMPPHRINHDGAHPPDFKNSSIPAGMHRGPAIGRPVSNDGEDPRNGGNSEEVSRRESVNMVHGDMNKQDYAACNLCDFIAENTHALCMHYIDVHKEEPGRDFHRDFGMSRDGRERRAAFPFPRDRENDRGRNMMERGGLETDKRRMSEPPTDTVPENDHQYNDLHRRNSLAGLLPKNPDSLRANNNRYGGMEEDNRASWQTGPAFPERERSVRMDVCHSGHKEAPGEEDDTSKALGKDDRDTNILHQMTLKFGNGAPMEREDLARETRSPLVESPGGAASGSEEGGHLTNVHSHRSANDRGRGGRPHKETPLDLTKPKPDSPSDFESNSPAEYGEDAGDKRDFFNENARGGKEDTGKSLSKVTEILLKKRPYPEDFQDGENKSSEMSRIDKGSAIMPRKRSRKGKAYKLDTICLKLQEQQSSPLDSDGNESDMEMGFSGFQPLVPPSDLVEAREVKNNDKHQGKEDVSPRELGGQASGDDPNIIIEPPVNADNDGVDSDGTEDYTNDEVKDDDFDDFKEVGEVTRVIARRGEEDNFHPKPLPTDENIEGEEAEPSSFASDRAENVPNAAEVADSSEVGKNKTDEGLDDSEETDFEKLQRSLKLLNSGEDPTDTDIQTEDWRQNSEGVKDVMNESKECSQLEDSSRKSTGSSNHDSSDIMIKTEESELSKSQEHQHMNTSECLSDKENSDGQSEIPPSSLMTSGDSGLEKRSLSPKDSSSTRLEQFSFDSDEEIDQVDLIHTVLENRKKPLPPAVRRGTELAWKLLNDPVNPVTSLPIPVVTSTAPKSASDGEPRDRTQSASPSLPAASASRTSQPRPDSPSGAVPPPLHLAAHPVGQPTPNSPRPMMGPSSSSPNLIRNGVRQHTTAYRQLHPFQQHHPSSHLPQHQHYQQTPPPLPRNHHPLFPPPPHYGHHPSLVSSAGPHAMKSPASSASSMPIPLPPTPMAFIPPTNRMDRVPDQTQSPGTQTGPGVMPHVKPQLPISQQQKSELYECTYCDLTFRDCVMYTVHMGYHSNRNPFKCNSCGIICRDKVEFFLHIARSPHA</sequence>
<dbReference type="FunFam" id="3.30.160.60:FF:001301">
    <property type="entry name" value="Blast:Protein hunchback"/>
    <property type="match status" value="1"/>
</dbReference>
<feature type="compositionally biased region" description="Basic and acidic residues" evidence="11">
    <location>
        <begin position="659"/>
        <end position="688"/>
    </location>
</feature>
<dbReference type="EMBL" id="JAWDGP010000039">
    <property type="protein sequence ID" value="KAK3804152.1"/>
    <property type="molecule type" value="Genomic_DNA"/>
</dbReference>
<feature type="compositionally biased region" description="Polar residues" evidence="11">
    <location>
        <begin position="1816"/>
        <end position="1831"/>
    </location>
</feature>
<proteinExistence type="inferred from homology"/>
<feature type="compositionally biased region" description="Basic and acidic residues" evidence="11">
    <location>
        <begin position="266"/>
        <end position="278"/>
    </location>
</feature>
<comment type="subcellular location">
    <subcellularLocation>
        <location evidence="1">Nucleus</location>
    </subcellularLocation>
</comment>
<feature type="compositionally biased region" description="Polar residues" evidence="11">
    <location>
        <begin position="533"/>
        <end position="566"/>
    </location>
</feature>
<evidence type="ECO:0000256" key="8">
    <source>
        <dbReference type="ARBA" id="ARBA00023125"/>
    </source>
</evidence>
<organism evidence="13 14">
    <name type="scientific">Elysia crispata</name>
    <name type="common">lettuce slug</name>
    <dbReference type="NCBI Taxonomy" id="231223"/>
    <lineage>
        <taxon>Eukaryota</taxon>
        <taxon>Metazoa</taxon>
        <taxon>Spiralia</taxon>
        <taxon>Lophotrochozoa</taxon>
        <taxon>Mollusca</taxon>
        <taxon>Gastropoda</taxon>
        <taxon>Heterobranchia</taxon>
        <taxon>Euthyneura</taxon>
        <taxon>Panpulmonata</taxon>
        <taxon>Sacoglossa</taxon>
        <taxon>Placobranchoidea</taxon>
        <taxon>Plakobranchidae</taxon>
        <taxon>Elysia</taxon>
    </lineage>
</organism>
<feature type="compositionally biased region" description="Polar residues" evidence="11">
    <location>
        <begin position="135"/>
        <end position="148"/>
    </location>
</feature>
<feature type="compositionally biased region" description="Basic and acidic residues" evidence="11">
    <location>
        <begin position="1506"/>
        <end position="1518"/>
    </location>
</feature>
<feature type="compositionally biased region" description="Basic and acidic residues" evidence="11">
    <location>
        <begin position="1577"/>
        <end position="1596"/>
    </location>
</feature>
<evidence type="ECO:0000256" key="3">
    <source>
        <dbReference type="ARBA" id="ARBA00022473"/>
    </source>
</evidence>
<evidence type="ECO:0000313" key="13">
    <source>
        <dbReference type="EMBL" id="KAK3804152.1"/>
    </source>
</evidence>
<feature type="compositionally biased region" description="Basic and acidic residues" evidence="11">
    <location>
        <begin position="1423"/>
        <end position="1448"/>
    </location>
</feature>
<dbReference type="FunFam" id="3.30.160.60:FF:002883">
    <property type="entry name" value="Hunchback-like protein"/>
    <property type="match status" value="1"/>
</dbReference>
<dbReference type="SMART" id="SM00355">
    <property type="entry name" value="ZnF_C2H2"/>
    <property type="match status" value="9"/>
</dbReference>
<gene>
    <name evidence="13" type="ORF">RRG08_047620</name>
</gene>
<feature type="compositionally biased region" description="Basic and acidic residues" evidence="11">
    <location>
        <begin position="1781"/>
        <end position="1802"/>
    </location>
</feature>
<feature type="compositionally biased region" description="Low complexity" evidence="11">
    <location>
        <begin position="1926"/>
        <end position="1937"/>
    </location>
</feature>
<evidence type="ECO:0000256" key="4">
    <source>
        <dbReference type="ARBA" id="ARBA00022723"/>
    </source>
</evidence>
<comment type="similarity">
    <text evidence="2">Belongs to the hunchback C2H2-type zinc-finger protein family.</text>
</comment>
<feature type="compositionally biased region" description="Basic and acidic residues" evidence="11">
    <location>
        <begin position="1249"/>
        <end position="1274"/>
    </location>
</feature>
<feature type="region of interest" description="Disordered" evidence="11">
    <location>
        <begin position="2003"/>
        <end position="2104"/>
    </location>
</feature>
<feature type="domain" description="C2H2-type" evidence="12">
    <location>
        <begin position="912"/>
        <end position="939"/>
    </location>
</feature>
<feature type="domain" description="C2H2-type" evidence="12">
    <location>
        <begin position="844"/>
        <end position="872"/>
    </location>
</feature>
<feature type="compositionally biased region" description="Low complexity" evidence="11">
    <location>
        <begin position="722"/>
        <end position="732"/>
    </location>
</feature>
<evidence type="ECO:0000256" key="10">
    <source>
        <dbReference type="PROSITE-ProRule" id="PRU00042"/>
    </source>
</evidence>
<feature type="compositionally biased region" description="Basic and acidic residues" evidence="11">
    <location>
        <begin position="1745"/>
        <end position="1772"/>
    </location>
</feature>
<feature type="region of interest" description="Disordered" evidence="11">
    <location>
        <begin position="1015"/>
        <end position="1049"/>
    </location>
</feature>
<dbReference type="PANTHER" id="PTHR24403">
    <property type="entry name" value="ZINC FINGER PROTEIN"/>
    <property type="match status" value="1"/>
</dbReference>
<feature type="compositionally biased region" description="Basic and acidic residues" evidence="11">
    <location>
        <begin position="423"/>
        <end position="437"/>
    </location>
</feature>
<feature type="compositionally biased region" description="Acidic residues" evidence="11">
    <location>
        <begin position="1621"/>
        <end position="1643"/>
    </location>
</feature>
<dbReference type="GO" id="GO:0000122">
    <property type="term" value="P:negative regulation of transcription by RNA polymerase II"/>
    <property type="evidence" value="ECO:0007669"/>
    <property type="project" value="UniProtKB-ARBA"/>
</dbReference>
<feature type="domain" description="C2H2-type" evidence="12">
    <location>
        <begin position="2117"/>
        <end position="2144"/>
    </location>
</feature>
<feature type="compositionally biased region" description="Basic and acidic residues" evidence="11">
    <location>
        <begin position="1464"/>
        <end position="1483"/>
    </location>
</feature>
<feature type="domain" description="C2H2-type" evidence="12">
    <location>
        <begin position="883"/>
        <end position="910"/>
    </location>
</feature>
<keyword evidence="14" id="KW-1185">Reference proteome</keyword>
<accession>A0AAE1EEU8</accession>
<feature type="compositionally biased region" description="Low complexity" evidence="11">
    <location>
        <begin position="634"/>
        <end position="644"/>
    </location>
</feature>
<feature type="compositionally biased region" description="Low complexity" evidence="11">
    <location>
        <begin position="2003"/>
        <end position="2018"/>
    </location>
</feature>
<keyword evidence="4" id="KW-0479">Metal-binding</keyword>
<dbReference type="PROSITE" id="PS00028">
    <property type="entry name" value="ZINC_FINGER_C2H2_1"/>
    <property type="match status" value="3"/>
</dbReference>
<feature type="region of interest" description="Disordered" evidence="11">
    <location>
        <begin position="85"/>
        <end position="148"/>
    </location>
</feature>
<keyword evidence="9" id="KW-0539">Nucleus</keyword>
<dbReference type="GO" id="GO:0045944">
    <property type="term" value="P:positive regulation of transcription by RNA polymerase II"/>
    <property type="evidence" value="ECO:0007669"/>
    <property type="project" value="TreeGrafter"/>
</dbReference>
<dbReference type="Pfam" id="PF00096">
    <property type="entry name" value="zf-C2H2"/>
    <property type="match status" value="1"/>
</dbReference>
<feature type="domain" description="C2H2-type" evidence="12">
    <location>
        <begin position="940"/>
        <end position="967"/>
    </location>
</feature>
<feature type="region of interest" description="Disordered" evidence="11">
    <location>
        <begin position="1249"/>
        <end position="1368"/>
    </location>
</feature>
<dbReference type="InterPro" id="IPR013087">
    <property type="entry name" value="Znf_C2H2_type"/>
</dbReference>
<feature type="compositionally biased region" description="Basic and acidic residues" evidence="11">
    <location>
        <begin position="385"/>
        <end position="397"/>
    </location>
</feature>
<feature type="compositionally biased region" description="Basic and acidic residues" evidence="11">
    <location>
        <begin position="1333"/>
        <end position="1368"/>
    </location>
</feature>
<keyword evidence="5" id="KW-0677">Repeat</keyword>
<reference evidence="13" key="1">
    <citation type="journal article" date="2023" name="G3 (Bethesda)">
        <title>A reference genome for the long-term kleptoplast-retaining sea slug Elysia crispata morphotype clarki.</title>
        <authorList>
            <person name="Eastman K.E."/>
            <person name="Pendleton A.L."/>
            <person name="Shaikh M.A."/>
            <person name="Suttiyut T."/>
            <person name="Ogas R."/>
            <person name="Tomko P."/>
            <person name="Gavelis G."/>
            <person name="Widhalm J.R."/>
            <person name="Wisecaver J.H."/>
        </authorList>
    </citation>
    <scope>NUCLEOTIDE SEQUENCE</scope>
    <source>
        <strain evidence="13">ECLA1</strain>
    </source>
</reference>
<feature type="compositionally biased region" description="Basic and acidic residues" evidence="11">
    <location>
        <begin position="1283"/>
        <end position="1293"/>
    </location>
</feature>
<feature type="region of interest" description="Disordered" evidence="11">
    <location>
        <begin position="160"/>
        <end position="314"/>
    </location>
</feature>
<feature type="compositionally biased region" description="Basic and acidic residues" evidence="11">
    <location>
        <begin position="219"/>
        <end position="229"/>
    </location>
</feature>
<keyword evidence="3" id="KW-0217">Developmental protein</keyword>
<dbReference type="GO" id="GO:0005634">
    <property type="term" value="C:nucleus"/>
    <property type="evidence" value="ECO:0007669"/>
    <property type="project" value="UniProtKB-SubCell"/>
</dbReference>
<feature type="compositionally biased region" description="Polar residues" evidence="11">
    <location>
        <begin position="2085"/>
        <end position="2095"/>
    </location>
</feature>
<dbReference type="Proteomes" id="UP001283361">
    <property type="component" value="Unassembled WGS sequence"/>
</dbReference>
<keyword evidence="7" id="KW-0862">Zinc</keyword>
<feature type="compositionally biased region" description="Polar residues" evidence="11">
    <location>
        <begin position="1841"/>
        <end position="1854"/>
    </location>
</feature>
<feature type="compositionally biased region" description="Low complexity" evidence="11">
    <location>
        <begin position="1971"/>
        <end position="1982"/>
    </location>
</feature>
<comment type="caution">
    <text evidence="13">The sequence shown here is derived from an EMBL/GenBank/DDBJ whole genome shotgun (WGS) entry which is preliminary data.</text>
</comment>
<dbReference type="GO" id="GO:0040034">
    <property type="term" value="P:regulation of development, heterochronic"/>
    <property type="evidence" value="ECO:0007669"/>
    <property type="project" value="UniProtKB-ARBA"/>
</dbReference>
<evidence type="ECO:0000256" key="5">
    <source>
        <dbReference type="ARBA" id="ARBA00022737"/>
    </source>
</evidence>
<feature type="compositionally biased region" description="Basic and acidic residues" evidence="11">
    <location>
        <begin position="474"/>
        <end position="486"/>
    </location>
</feature>
<dbReference type="GO" id="GO:0000977">
    <property type="term" value="F:RNA polymerase II transcription regulatory region sequence-specific DNA binding"/>
    <property type="evidence" value="ECO:0007669"/>
    <property type="project" value="UniProtKB-ARBA"/>
</dbReference>
<dbReference type="PROSITE" id="PS50157">
    <property type="entry name" value="ZINC_FINGER_C2H2_2"/>
    <property type="match status" value="5"/>
</dbReference>
<evidence type="ECO:0000256" key="9">
    <source>
        <dbReference type="ARBA" id="ARBA00023242"/>
    </source>
</evidence>
<feature type="region of interest" description="Disordered" evidence="11">
    <location>
        <begin position="345"/>
        <end position="732"/>
    </location>
</feature>
<feature type="compositionally biased region" description="Low complexity" evidence="11">
    <location>
        <begin position="171"/>
        <end position="192"/>
    </location>
</feature>
<feature type="region of interest" description="Disordered" evidence="11">
    <location>
        <begin position="1895"/>
        <end position="1985"/>
    </location>
</feature>
<feature type="region of interest" description="Disordered" evidence="11">
    <location>
        <begin position="1543"/>
        <end position="1861"/>
    </location>
</feature>